<dbReference type="EMBL" id="BMTL01000007">
    <property type="protein sequence ID" value="GGR81023.1"/>
    <property type="molecule type" value="Genomic_DNA"/>
</dbReference>
<evidence type="ECO:0000256" key="1">
    <source>
        <dbReference type="SAM" id="MobiDB-lite"/>
    </source>
</evidence>
<organism evidence="2 3">
    <name type="scientific">Streptomyces humidus</name>
    <dbReference type="NCBI Taxonomy" id="52259"/>
    <lineage>
        <taxon>Bacteria</taxon>
        <taxon>Bacillati</taxon>
        <taxon>Actinomycetota</taxon>
        <taxon>Actinomycetes</taxon>
        <taxon>Kitasatosporales</taxon>
        <taxon>Streptomycetaceae</taxon>
        <taxon>Streptomyces</taxon>
    </lineage>
</organism>
<protein>
    <submittedName>
        <fullName evidence="2">MFS transporter</fullName>
    </submittedName>
</protein>
<keyword evidence="3" id="KW-1185">Reference proteome</keyword>
<comment type="caution">
    <text evidence="2">The sequence shown here is derived from an EMBL/GenBank/DDBJ whole genome shotgun (WGS) entry which is preliminary data.</text>
</comment>
<dbReference type="InterPro" id="IPR011990">
    <property type="entry name" value="TPR-like_helical_dom_sf"/>
</dbReference>
<evidence type="ECO:0000313" key="2">
    <source>
        <dbReference type="EMBL" id="GGR81023.1"/>
    </source>
</evidence>
<dbReference type="Proteomes" id="UP000606194">
    <property type="component" value="Unassembled WGS sequence"/>
</dbReference>
<gene>
    <name evidence="2" type="ORF">GCM10010269_20220</name>
</gene>
<proteinExistence type="predicted"/>
<name>A0A918L2A1_9ACTN</name>
<sequence length="480" mass="50690">MMTLRDATSADAGSASAPPSNQALAAALRAARWTPRDLVRALNPRLEAAGQPTLHLTAGRAWLNGTRPRSATVRRLAATVLTEATGEPFNAADLWGEPAAGGATAEKTATDDLVGRRSVADVLATATAWTATDPQEQAILHPAGDSQLLSAVWDATRQSPLRTAAPGTQEQVLPAFVDVLEGHLGRLRRLDDTAGGGALSQRYVRIELAGVLDLVRSSSYTTDVGTRLLATASGMAQLSGWMAFDADLNAAAQRYQLLAIRLARAAGDTTTVANVLGMLAYQHAATGKPAAALRYAEAAVDHTARSSPVVRARAWGRMATAHAAAGDISAFRDATDRCRTLLEHRRDDDPPSLYYFTPEQVSAEAGHALVELAATNPAHTRRLLAEATTLLSPLTDHGPTSGFPRSALLHGIHLAHAHLLARDPGATAATLLQLADRVPDVQSIRCRNLLRRIRRSAGARMRAPDGARALTAVDRALSAS</sequence>
<feature type="region of interest" description="Disordered" evidence="1">
    <location>
        <begin position="1"/>
        <end position="20"/>
    </location>
</feature>
<dbReference type="Gene3D" id="1.25.40.10">
    <property type="entry name" value="Tetratricopeptide repeat domain"/>
    <property type="match status" value="1"/>
</dbReference>
<dbReference type="AlphaFoldDB" id="A0A918L2A1"/>
<evidence type="ECO:0000313" key="3">
    <source>
        <dbReference type="Proteomes" id="UP000606194"/>
    </source>
</evidence>
<reference evidence="2" key="1">
    <citation type="journal article" date="2014" name="Int. J. Syst. Evol. Microbiol.">
        <title>Complete genome sequence of Corynebacterium casei LMG S-19264T (=DSM 44701T), isolated from a smear-ripened cheese.</title>
        <authorList>
            <consortium name="US DOE Joint Genome Institute (JGI-PGF)"/>
            <person name="Walter F."/>
            <person name="Albersmeier A."/>
            <person name="Kalinowski J."/>
            <person name="Ruckert C."/>
        </authorList>
    </citation>
    <scope>NUCLEOTIDE SEQUENCE</scope>
    <source>
        <strain evidence="2">JCM 4386</strain>
    </source>
</reference>
<accession>A0A918L2A1</accession>
<reference evidence="2" key="2">
    <citation type="submission" date="2020-09" db="EMBL/GenBank/DDBJ databases">
        <authorList>
            <person name="Sun Q."/>
            <person name="Ohkuma M."/>
        </authorList>
    </citation>
    <scope>NUCLEOTIDE SEQUENCE</scope>
    <source>
        <strain evidence="2">JCM 4386</strain>
    </source>
</reference>